<protein>
    <recommendedName>
        <fullName evidence="5">NB-ARC domain-containing protein</fullName>
    </recommendedName>
</protein>
<dbReference type="Proteomes" id="UP001634007">
    <property type="component" value="Unassembled WGS sequence"/>
</dbReference>
<sequence length="567" mass="64617">MAEAIVYPVASNLLSKLGECLFAPIGRQFEYVLCYKSYVEELKNGVKELETARQRVQSSIDEAVYDGKLIHVDVENWLKSVKEETEKADNLIKRNESAKDACFRGWLPNPMVRHPIGKKVKKMAQVIEGLHKESKNNIFQKVYRENTPIGIVTAATSAARSAQRKEDVLVSRASVIEDVIKAIIDDMVCVIGVHGPGGVGKSKLMEDVEMRVKEEQLFDVVATTNVSRNPDLKRIQAEIAYALGLNLANQETAYGRADLLCKRLEEDSEKKILIILDNLWTKLELKEVGIPCGYNNKVRGCKLLLTSRYRHVLYAEMGSDREFRLSELSYKEARTLFERTVGDKVNNPEFEILMDSVVKNCGGLPLLILSVANRLKRGDLPEWRDASTNKEGSDVKSIVELNYNDLKDERIKALFLVHALFSRGLSIRDTLISCMGLGLYKKYKKTIEDTRDRLITDRRRLLDSSLLLGHDGRDWLSMHDLFIDVAISMHDKFIDTEWNALVGRKDFGFKEWSKYDLRKCTAMSFYDVGIDEIPEKLDCPNLRILLLIRPNPSLKVPKSFFESMEKL</sequence>
<keyword evidence="4" id="KW-0175">Coiled coil</keyword>
<dbReference type="Pfam" id="PF00931">
    <property type="entry name" value="NB-ARC"/>
    <property type="match status" value="1"/>
</dbReference>
<dbReference type="SUPFAM" id="SSF52540">
    <property type="entry name" value="P-loop containing nucleoside triphosphate hydrolases"/>
    <property type="match status" value="1"/>
</dbReference>
<keyword evidence="3" id="KW-0067">ATP-binding</keyword>
<evidence type="ECO:0000256" key="2">
    <source>
        <dbReference type="ARBA" id="ARBA00022821"/>
    </source>
</evidence>
<evidence type="ECO:0000313" key="7">
    <source>
        <dbReference type="Proteomes" id="UP001634007"/>
    </source>
</evidence>
<dbReference type="InterPro" id="IPR027417">
    <property type="entry name" value="P-loop_NTPase"/>
</dbReference>
<dbReference type="AlphaFoldDB" id="A0ABD3LPC3"/>
<keyword evidence="2" id="KW-0611">Plant defense</keyword>
<reference evidence="6 7" key="1">
    <citation type="submission" date="2024-11" db="EMBL/GenBank/DDBJ databases">
        <title>Chromosome-level genome assembly of Eucalyptus globulus Labill. provides insights into its genome evolution.</title>
        <authorList>
            <person name="Li X."/>
        </authorList>
    </citation>
    <scope>NUCLEOTIDE SEQUENCE [LARGE SCALE GENOMIC DNA]</scope>
    <source>
        <strain evidence="6">CL2024</strain>
        <tissue evidence="6">Fresh tender leaves</tissue>
    </source>
</reference>
<dbReference type="InterPro" id="IPR042197">
    <property type="entry name" value="Apaf_helical"/>
</dbReference>
<keyword evidence="1" id="KW-0547">Nucleotide-binding</keyword>
<accession>A0ABD3LPC3</accession>
<dbReference type="InterPro" id="IPR002182">
    <property type="entry name" value="NB-ARC"/>
</dbReference>
<dbReference type="PANTHER" id="PTHR33463">
    <property type="entry name" value="NB-ARC DOMAIN-CONTAINING PROTEIN-RELATED"/>
    <property type="match status" value="1"/>
</dbReference>
<feature type="domain" description="NB-ARC" evidence="5">
    <location>
        <begin position="176"/>
        <end position="344"/>
    </location>
</feature>
<evidence type="ECO:0000256" key="1">
    <source>
        <dbReference type="ARBA" id="ARBA00022741"/>
    </source>
</evidence>
<gene>
    <name evidence="6" type="ORF">ACJRO7_011231</name>
</gene>
<dbReference type="EMBL" id="JBJKBG010000002">
    <property type="protein sequence ID" value="KAL3750210.1"/>
    <property type="molecule type" value="Genomic_DNA"/>
</dbReference>
<name>A0ABD3LPC3_EUCGL</name>
<dbReference type="PRINTS" id="PR00364">
    <property type="entry name" value="DISEASERSIST"/>
</dbReference>
<evidence type="ECO:0000256" key="3">
    <source>
        <dbReference type="ARBA" id="ARBA00022840"/>
    </source>
</evidence>
<evidence type="ECO:0000256" key="4">
    <source>
        <dbReference type="SAM" id="Coils"/>
    </source>
</evidence>
<proteinExistence type="predicted"/>
<comment type="caution">
    <text evidence="6">The sequence shown here is derived from an EMBL/GenBank/DDBJ whole genome shotgun (WGS) entry which is preliminary data.</text>
</comment>
<organism evidence="6 7">
    <name type="scientific">Eucalyptus globulus</name>
    <name type="common">Tasmanian blue gum</name>
    <dbReference type="NCBI Taxonomy" id="34317"/>
    <lineage>
        <taxon>Eukaryota</taxon>
        <taxon>Viridiplantae</taxon>
        <taxon>Streptophyta</taxon>
        <taxon>Embryophyta</taxon>
        <taxon>Tracheophyta</taxon>
        <taxon>Spermatophyta</taxon>
        <taxon>Magnoliopsida</taxon>
        <taxon>eudicotyledons</taxon>
        <taxon>Gunneridae</taxon>
        <taxon>Pentapetalae</taxon>
        <taxon>rosids</taxon>
        <taxon>malvids</taxon>
        <taxon>Myrtales</taxon>
        <taxon>Myrtaceae</taxon>
        <taxon>Myrtoideae</taxon>
        <taxon>Eucalypteae</taxon>
        <taxon>Eucalyptus</taxon>
    </lineage>
</organism>
<keyword evidence="7" id="KW-1185">Reference proteome</keyword>
<dbReference type="Gene3D" id="3.40.50.300">
    <property type="entry name" value="P-loop containing nucleotide triphosphate hydrolases"/>
    <property type="match status" value="1"/>
</dbReference>
<dbReference type="InterPro" id="IPR050905">
    <property type="entry name" value="Plant_NBS-LRR"/>
</dbReference>
<evidence type="ECO:0000313" key="6">
    <source>
        <dbReference type="EMBL" id="KAL3750210.1"/>
    </source>
</evidence>
<dbReference type="PANTHER" id="PTHR33463:SF215">
    <property type="entry name" value="NB-ARC DOMAIN DISEASE RESISTANCE PROTEIN"/>
    <property type="match status" value="1"/>
</dbReference>
<dbReference type="GO" id="GO:0006952">
    <property type="term" value="P:defense response"/>
    <property type="evidence" value="ECO:0007669"/>
    <property type="project" value="UniProtKB-KW"/>
</dbReference>
<dbReference type="GO" id="GO:0005524">
    <property type="term" value="F:ATP binding"/>
    <property type="evidence" value="ECO:0007669"/>
    <property type="project" value="UniProtKB-KW"/>
</dbReference>
<evidence type="ECO:0000259" key="5">
    <source>
        <dbReference type="Pfam" id="PF00931"/>
    </source>
</evidence>
<dbReference type="Gene3D" id="1.10.8.430">
    <property type="entry name" value="Helical domain of apoptotic protease-activating factors"/>
    <property type="match status" value="1"/>
</dbReference>
<feature type="coiled-coil region" evidence="4">
    <location>
        <begin position="35"/>
        <end position="101"/>
    </location>
</feature>